<keyword evidence="9" id="KW-1185">Reference proteome</keyword>
<sequence>MDNSQAQPPAQAQAPAAQPMMPQHSNLIRTDQVQKLPHLNDQQKAQHTQLVRTLWEHLNTREPQSPEYQQAHTRLTQISQNLMKGMRAFQQNRQMQHQQMQAASAAQQGQPVQRSQSVNPQTFAQLLPQIQQKVNTLQFFLPPNISNEQAQTWLPEAKLRYGIALQKQEIGRARIADLRQQFAARQAAGNMTQEEVQEFKNRQLAAEKLYREGSDFLNKFKEQQDSFKAQQQRAGVQQHVPAQAHPQQAAAQTATGPAPTSADGRPPSVPATMHPGQTPTPAPHTITSAVSAARNQAGQTAMSPSTSQPGQTPTAQGPGAAPAVPAAQQQQVPQQQPQVQAQSQQGPPGSQVTFTQVPNVDGSTPTPTPAQTMVQGPPRPLSQQAAMAQAAQSYSNNNNNNNVNNNSNNMGQQQTMTPGANTHAHPPGYIPNRSADNSARSINMAIPKNLSVPPPEPVNMAPARPTLSGGPSHAAVGVMNQPAIQKHPGYVLEGEGQRVLSKKMLDILVRQVTGGGDGEGLTPDAEEFILQMADDFVDDVITDACRLAKLRPSSTLEIRDIQLVLERKYNMRISGFSTDDLRTVKKPQPTQGWTQKMSAIQAAKVTQGKAE</sequence>
<dbReference type="PANTHER" id="PTHR12264:SF21">
    <property type="entry name" value="TRANSCRIPTION INITIATION FACTOR TFIID SUBUNIT 12"/>
    <property type="match status" value="1"/>
</dbReference>
<dbReference type="InterPro" id="IPR009072">
    <property type="entry name" value="Histone-fold"/>
</dbReference>
<evidence type="ECO:0000256" key="3">
    <source>
        <dbReference type="ARBA" id="ARBA00023015"/>
    </source>
</evidence>
<keyword evidence="4" id="KW-0804">Transcription</keyword>
<evidence type="ECO:0000256" key="2">
    <source>
        <dbReference type="ARBA" id="ARBA00007530"/>
    </source>
</evidence>
<proteinExistence type="inferred from homology"/>
<dbReference type="GO" id="GO:0046982">
    <property type="term" value="F:protein heterodimerization activity"/>
    <property type="evidence" value="ECO:0007669"/>
    <property type="project" value="InterPro"/>
</dbReference>
<feature type="compositionally biased region" description="Low complexity" evidence="6">
    <location>
        <begin position="236"/>
        <end position="255"/>
    </location>
</feature>
<evidence type="ECO:0000256" key="6">
    <source>
        <dbReference type="SAM" id="MobiDB-lite"/>
    </source>
</evidence>
<dbReference type="EMBL" id="KV907495">
    <property type="protein sequence ID" value="OOF98551.1"/>
    <property type="molecule type" value="Genomic_DNA"/>
</dbReference>
<dbReference type="AlphaFoldDB" id="A0A1R3RVQ0"/>
<feature type="compositionally biased region" description="Low complexity" evidence="6">
    <location>
        <begin position="303"/>
        <end position="353"/>
    </location>
</feature>
<dbReference type="InterPro" id="IPR003228">
    <property type="entry name" value="TFIID_TAF12_dom"/>
</dbReference>
<dbReference type="SUPFAM" id="SSF47113">
    <property type="entry name" value="Histone-fold"/>
    <property type="match status" value="1"/>
</dbReference>
<evidence type="ECO:0000256" key="4">
    <source>
        <dbReference type="ARBA" id="ARBA00023163"/>
    </source>
</evidence>
<feature type="domain" description="Transcription initiation factor TFIID subunit 12" evidence="7">
    <location>
        <begin position="501"/>
        <end position="571"/>
    </location>
</feature>
<accession>A0A1R3RVQ0</accession>
<evidence type="ECO:0000313" key="8">
    <source>
        <dbReference type="EMBL" id="OOF98551.1"/>
    </source>
</evidence>
<name>A0A1R3RVQ0_ASPC5</name>
<dbReference type="Pfam" id="PF03847">
    <property type="entry name" value="TFIID_20kDa"/>
    <property type="match status" value="1"/>
</dbReference>
<dbReference type="STRING" id="602072.A0A1R3RVQ0"/>
<dbReference type="OMA" id="INMAIPK"/>
<dbReference type="GO" id="GO:0000124">
    <property type="term" value="C:SAGA complex"/>
    <property type="evidence" value="ECO:0007669"/>
    <property type="project" value="InterPro"/>
</dbReference>
<feature type="region of interest" description="Disordered" evidence="6">
    <location>
        <begin position="224"/>
        <end position="400"/>
    </location>
</feature>
<keyword evidence="5" id="KW-0539">Nucleus</keyword>
<feature type="compositionally biased region" description="Polar residues" evidence="6">
    <location>
        <begin position="275"/>
        <end position="302"/>
    </location>
</feature>
<keyword evidence="3" id="KW-0805">Transcription regulation</keyword>
<dbReference type="PANTHER" id="PTHR12264">
    <property type="entry name" value="TRANSCRIPTION INITIATION FACTOR TFIID SUBUNIT 12"/>
    <property type="match status" value="1"/>
</dbReference>
<dbReference type="Proteomes" id="UP000188318">
    <property type="component" value="Unassembled WGS sequence"/>
</dbReference>
<gene>
    <name evidence="8" type="ORF">ASPCADRAFT_41533</name>
</gene>
<evidence type="ECO:0000259" key="7">
    <source>
        <dbReference type="Pfam" id="PF03847"/>
    </source>
</evidence>
<dbReference type="VEuPathDB" id="FungiDB:ASPCADRAFT_41533"/>
<feature type="compositionally biased region" description="Low complexity" evidence="6">
    <location>
        <begin position="382"/>
        <end position="400"/>
    </location>
</feature>
<evidence type="ECO:0000313" key="9">
    <source>
        <dbReference type="Proteomes" id="UP000188318"/>
    </source>
</evidence>
<dbReference type="GO" id="GO:0051123">
    <property type="term" value="P:RNA polymerase II preinitiation complex assembly"/>
    <property type="evidence" value="ECO:0007669"/>
    <property type="project" value="TreeGrafter"/>
</dbReference>
<comment type="similarity">
    <text evidence="2">Belongs to the TAF12 family.</text>
</comment>
<evidence type="ECO:0000256" key="1">
    <source>
        <dbReference type="ARBA" id="ARBA00004123"/>
    </source>
</evidence>
<dbReference type="CDD" id="cd07981">
    <property type="entry name" value="HFD_TAF12"/>
    <property type="match status" value="1"/>
</dbReference>
<organism evidence="8 9">
    <name type="scientific">Aspergillus carbonarius (strain ITEM 5010)</name>
    <dbReference type="NCBI Taxonomy" id="602072"/>
    <lineage>
        <taxon>Eukaryota</taxon>
        <taxon>Fungi</taxon>
        <taxon>Dikarya</taxon>
        <taxon>Ascomycota</taxon>
        <taxon>Pezizomycotina</taxon>
        <taxon>Eurotiomycetes</taxon>
        <taxon>Eurotiomycetidae</taxon>
        <taxon>Eurotiales</taxon>
        <taxon>Aspergillaceae</taxon>
        <taxon>Aspergillus</taxon>
        <taxon>Aspergillus subgen. Circumdati</taxon>
    </lineage>
</organism>
<reference evidence="9" key="1">
    <citation type="journal article" date="2017" name="Genome Biol.">
        <title>Comparative genomics reveals high biological diversity and specific adaptations in the industrially and medically important fungal genus Aspergillus.</title>
        <authorList>
            <person name="de Vries R.P."/>
            <person name="Riley R."/>
            <person name="Wiebenga A."/>
            <person name="Aguilar-Osorio G."/>
            <person name="Amillis S."/>
            <person name="Uchima C.A."/>
            <person name="Anderluh G."/>
            <person name="Asadollahi M."/>
            <person name="Askin M."/>
            <person name="Barry K."/>
            <person name="Battaglia E."/>
            <person name="Bayram O."/>
            <person name="Benocci T."/>
            <person name="Braus-Stromeyer S.A."/>
            <person name="Caldana C."/>
            <person name="Canovas D."/>
            <person name="Cerqueira G.C."/>
            <person name="Chen F."/>
            <person name="Chen W."/>
            <person name="Choi C."/>
            <person name="Clum A."/>
            <person name="Dos Santos R.A."/>
            <person name="Damasio A.R."/>
            <person name="Diallinas G."/>
            <person name="Emri T."/>
            <person name="Fekete E."/>
            <person name="Flipphi M."/>
            <person name="Freyberg S."/>
            <person name="Gallo A."/>
            <person name="Gournas C."/>
            <person name="Habgood R."/>
            <person name="Hainaut M."/>
            <person name="Harispe M.L."/>
            <person name="Henrissat B."/>
            <person name="Hilden K.S."/>
            <person name="Hope R."/>
            <person name="Hossain A."/>
            <person name="Karabika E."/>
            <person name="Karaffa L."/>
            <person name="Karanyi Z."/>
            <person name="Krasevec N."/>
            <person name="Kuo A."/>
            <person name="Kusch H."/>
            <person name="LaButti K."/>
            <person name="Lagendijk E.L."/>
            <person name="Lapidus A."/>
            <person name="Levasseur A."/>
            <person name="Lindquist E."/>
            <person name="Lipzen A."/>
            <person name="Logrieco A.F."/>
            <person name="MacCabe A."/>
            <person name="Maekelae M.R."/>
            <person name="Malavazi I."/>
            <person name="Melin P."/>
            <person name="Meyer V."/>
            <person name="Mielnichuk N."/>
            <person name="Miskei M."/>
            <person name="Molnar A.P."/>
            <person name="Mule G."/>
            <person name="Ngan C.Y."/>
            <person name="Orejas M."/>
            <person name="Orosz E."/>
            <person name="Ouedraogo J.P."/>
            <person name="Overkamp K.M."/>
            <person name="Park H.-S."/>
            <person name="Perrone G."/>
            <person name="Piumi F."/>
            <person name="Punt P.J."/>
            <person name="Ram A.F."/>
            <person name="Ramon A."/>
            <person name="Rauscher S."/>
            <person name="Record E."/>
            <person name="Riano-Pachon D.M."/>
            <person name="Robert V."/>
            <person name="Roehrig J."/>
            <person name="Ruller R."/>
            <person name="Salamov A."/>
            <person name="Salih N.S."/>
            <person name="Samson R.A."/>
            <person name="Sandor E."/>
            <person name="Sanguinetti M."/>
            <person name="Schuetze T."/>
            <person name="Sepcic K."/>
            <person name="Shelest E."/>
            <person name="Sherlock G."/>
            <person name="Sophianopoulou V."/>
            <person name="Squina F.M."/>
            <person name="Sun H."/>
            <person name="Susca A."/>
            <person name="Todd R.B."/>
            <person name="Tsang A."/>
            <person name="Unkles S.E."/>
            <person name="van de Wiele N."/>
            <person name="van Rossen-Uffink D."/>
            <person name="Oliveira J.V."/>
            <person name="Vesth T.C."/>
            <person name="Visser J."/>
            <person name="Yu J.-H."/>
            <person name="Zhou M."/>
            <person name="Andersen M.R."/>
            <person name="Archer D.B."/>
            <person name="Baker S.E."/>
            <person name="Benoit I."/>
            <person name="Brakhage A.A."/>
            <person name="Braus G.H."/>
            <person name="Fischer R."/>
            <person name="Frisvad J.C."/>
            <person name="Goldman G.H."/>
            <person name="Houbraken J."/>
            <person name="Oakley B."/>
            <person name="Pocsi I."/>
            <person name="Scazzocchio C."/>
            <person name="Seiboth B."/>
            <person name="vanKuyk P.A."/>
            <person name="Wortman J."/>
            <person name="Dyer P.S."/>
            <person name="Grigoriev I.V."/>
        </authorList>
    </citation>
    <scope>NUCLEOTIDE SEQUENCE [LARGE SCALE GENOMIC DNA]</scope>
    <source>
        <strain evidence="9">ITEM 5010</strain>
    </source>
</reference>
<comment type="subcellular location">
    <subcellularLocation>
        <location evidence="1">Nucleus</location>
    </subcellularLocation>
</comment>
<feature type="compositionally biased region" description="Polar residues" evidence="6">
    <location>
        <begin position="354"/>
        <end position="374"/>
    </location>
</feature>
<dbReference type="InterPro" id="IPR037794">
    <property type="entry name" value="TAF12"/>
</dbReference>
<dbReference type="Gene3D" id="1.10.20.10">
    <property type="entry name" value="Histone, subunit A"/>
    <property type="match status" value="1"/>
</dbReference>
<feature type="compositionally biased region" description="Low complexity" evidence="6">
    <location>
        <begin position="91"/>
        <end position="113"/>
    </location>
</feature>
<dbReference type="FunFam" id="1.10.20.10:FF:000037">
    <property type="entry name" value="Transcription initiation factor TFIID subunit 12"/>
    <property type="match status" value="1"/>
</dbReference>
<dbReference type="GO" id="GO:0003677">
    <property type="term" value="F:DNA binding"/>
    <property type="evidence" value="ECO:0007669"/>
    <property type="project" value="TreeGrafter"/>
</dbReference>
<dbReference type="GO" id="GO:0017025">
    <property type="term" value="F:TBP-class protein binding"/>
    <property type="evidence" value="ECO:0007669"/>
    <property type="project" value="TreeGrafter"/>
</dbReference>
<evidence type="ECO:0000256" key="5">
    <source>
        <dbReference type="ARBA" id="ARBA00023242"/>
    </source>
</evidence>
<feature type="compositionally biased region" description="Polar residues" evidence="6">
    <location>
        <begin position="226"/>
        <end position="235"/>
    </location>
</feature>
<dbReference type="GO" id="GO:0005669">
    <property type="term" value="C:transcription factor TFIID complex"/>
    <property type="evidence" value="ECO:0007669"/>
    <property type="project" value="InterPro"/>
</dbReference>
<feature type="region of interest" description="Disordered" evidence="6">
    <location>
        <begin position="1"/>
        <end position="22"/>
    </location>
</feature>
<feature type="region of interest" description="Disordered" evidence="6">
    <location>
        <begin position="91"/>
        <end position="117"/>
    </location>
</feature>
<protein>
    <recommendedName>
        <fullName evidence="7">Transcription initiation factor TFIID subunit 12 domain-containing protein</fullName>
    </recommendedName>
</protein>
<dbReference type="OrthoDB" id="2193432at2759"/>